<name>A0ABT6IC11_9PSED</name>
<feature type="domain" description="Aconitase A/isopropylmalate dehydratase small subunit swivel" evidence="11">
    <location>
        <begin position="1"/>
        <end position="131"/>
    </location>
</feature>
<comment type="similarity">
    <text evidence="4 10">Belongs to the LeuD family. LeuD type 1 subfamily.</text>
</comment>
<evidence type="ECO:0000256" key="1">
    <source>
        <dbReference type="ARBA" id="ARBA00000491"/>
    </source>
</evidence>
<evidence type="ECO:0000256" key="2">
    <source>
        <dbReference type="ARBA" id="ARBA00002695"/>
    </source>
</evidence>
<comment type="catalytic activity">
    <reaction evidence="1 10">
        <text>(2R,3S)-3-isopropylmalate = (2S)-2-isopropylmalate</text>
        <dbReference type="Rhea" id="RHEA:32287"/>
        <dbReference type="ChEBI" id="CHEBI:1178"/>
        <dbReference type="ChEBI" id="CHEBI:35121"/>
        <dbReference type="EC" id="4.2.1.33"/>
    </reaction>
</comment>
<comment type="function">
    <text evidence="2 10">Catalyzes the isomerization between 2-isopropylmalate and 3-isopropylmalate, via the formation of 2-isopropylmaleate.</text>
</comment>
<evidence type="ECO:0000313" key="13">
    <source>
        <dbReference type="Proteomes" id="UP001157461"/>
    </source>
</evidence>
<keyword evidence="7 10" id="KW-0028">Amino-acid biosynthesis</keyword>
<dbReference type="PANTHER" id="PTHR43345">
    <property type="entry name" value="3-ISOPROPYLMALATE DEHYDRATASE SMALL SUBUNIT 2-RELATED-RELATED"/>
    <property type="match status" value="1"/>
</dbReference>
<dbReference type="Pfam" id="PF00694">
    <property type="entry name" value="Aconitase_C"/>
    <property type="match status" value="1"/>
</dbReference>
<dbReference type="InterPro" id="IPR004431">
    <property type="entry name" value="3-IsopropMal_deHydase_ssu"/>
</dbReference>
<evidence type="ECO:0000256" key="4">
    <source>
        <dbReference type="ARBA" id="ARBA00009845"/>
    </source>
</evidence>
<evidence type="ECO:0000256" key="9">
    <source>
        <dbReference type="ARBA" id="ARBA00023304"/>
    </source>
</evidence>
<keyword evidence="13" id="KW-1185">Reference proteome</keyword>
<dbReference type="SUPFAM" id="SSF52016">
    <property type="entry name" value="LeuD/IlvD-like"/>
    <property type="match status" value="1"/>
</dbReference>
<sequence length="222" mass="25405">MKAFTQHIGLVAPLDRANVDTDQIIPKQFLKSIYRTGFGPNLFDEWRYLDEGQPYQDNSKRPLNQDFVLNATRYQGSSVLLARENFGCGSSREHAPWALEEYGFRSIIAPSFADIFFNNSFKNGLLPIVLRDSEVDELFRQVEAEPGYQLHIDLEAQTVTRPDGKILNFEIDAFRKHCLLQGLDDIGLTLLEADAITAFEIKHRARQPWLFRNPEESTRALG</sequence>
<evidence type="ECO:0000256" key="10">
    <source>
        <dbReference type="HAMAP-Rule" id="MF_01031"/>
    </source>
</evidence>
<accession>A0ABT6IC11</accession>
<dbReference type="NCBIfam" id="NF002458">
    <property type="entry name" value="PRK01641.1"/>
    <property type="match status" value="1"/>
</dbReference>
<dbReference type="InterPro" id="IPR000573">
    <property type="entry name" value="AconitaseA/IPMdHydase_ssu_swvl"/>
</dbReference>
<organism evidence="12 13">
    <name type="scientific">Pseudomonas flavocrustae</name>
    <dbReference type="NCBI Taxonomy" id="2991719"/>
    <lineage>
        <taxon>Bacteria</taxon>
        <taxon>Pseudomonadati</taxon>
        <taxon>Pseudomonadota</taxon>
        <taxon>Gammaproteobacteria</taxon>
        <taxon>Pseudomonadales</taxon>
        <taxon>Pseudomonadaceae</taxon>
        <taxon>Pseudomonas</taxon>
    </lineage>
</organism>
<dbReference type="InterPro" id="IPR050075">
    <property type="entry name" value="LeuD"/>
</dbReference>
<dbReference type="EC" id="4.2.1.33" evidence="10"/>
<reference evidence="12 13" key="1">
    <citation type="submission" date="2022-10" db="EMBL/GenBank/DDBJ databases">
        <title>A novel Pseudomonas species, isolated from Passiflora incarnata leaves.</title>
        <authorList>
            <person name="Cueva-Yesquen L.G."/>
            <person name="Fantinatti-Garboggini F."/>
        </authorList>
    </citation>
    <scope>NUCLEOTIDE SEQUENCE [LARGE SCALE GENOMIC DNA]</scope>
    <source>
        <strain evidence="12 13">CBMAI 2609</strain>
    </source>
</reference>
<dbReference type="RefSeq" id="WP_280306271.1">
    <property type="nucleotide sequence ID" value="NZ_JAPDIQ010000001.1"/>
</dbReference>
<proteinExistence type="inferred from homology"/>
<evidence type="ECO:0000256" key="3">
    <source>
        <dbReference type="ARBA" id="ARBA00004729"/>
    </source>
</evidence>
<dbReference type="NCBIfam" id="TIGR00171">
    <property type="entry name" value="leuD"/>
    <property type="match status" value="1"/>
</dbReference>
<evidence type="ECO:0000256" key="5">
    <source>
        <dbReference type="ARBA" id="ARBA00011271"/>
    </source>
</evidence>
<dbReference type="InterPro" id="IPR015928">
    <property type="entry name" value="Aconitase/3IPM_dehydase_swvl"/>
</dbReference>
<evidence type="ECO:0000256" key="7">
    <source>
        <dbReference type="ARBA" id="ARBA00022605"/>
    </source>
</evidence>
<comment type="pathway">
    <text evidence="3 10">Amino-acid biosynthesis; L-leucine biosynthesis; L-leucine from 3-methyl-2-oxobutanoate: step 2/4.</text>
</comment>
<dbReference type="GO" id="GO:0003861">
    <property type="term" value="F:3-isopropylmalate dehydratase activity"/>
    <property type="evidence" value="ECO:0007669"/>
    <property type="project" value="UniProtKB-EC"/>
</dbReference>
<dbReference type="CDD" id="cd01577">
    <property type="entry name" value="IPMI_Swivel"/>
    <property type="match status" value="1"/>
</dbReference>
<keyword evidence="6 10" id="KW-0432">Leucine biosynthesis</keyword>
<dbReference type="HAMAP" id="MF_01031">
    <property type="entry name" value="LeuD_type1"/>
    <property type="match status" value="1"/>
</dbReference>
<dbReference type="PANTHER" id="PTHR43345:SF5">
    <property type="entry name" value="3-ISOPROPYLMALATE DEHYDRATASE SMALL SUBUNIT"/>
    <property type="match status" value="1"/>
</dbReference>
<evidence type="ECO:0000259" key="11">
    <source>
        <dbReference type="Pfam" id="PF00694"/>
    </source>
</evidence>
<comment type="caution">
    <text evidence="12">The sequence shown here is derived from an EMBL/GenBank/DDBJ whole genome shotgun (WGS) entry which is preliminary data.</text>
</comment>
<dbReference type="EMBL" id="JAPDIQ010000001">
    <property type="protein sequence ID" value="MDH4761788.1"/>
    <property type="molecule type" value="Genomic_DNA"/>
</dbReference>
<protein>
    <recommendedName>
        <fullName evidence="10">3-isopropylmalate dehydratase small subunit</fullName>
        <ecNumber evidence="10">4.2.1.33</ecNumber>
    </recommendedName>
    <alternativeName>
        <fullName evidence="10">Alpha-IPM isomerase</fullName>
        <shortName evidence="10">IPMI</shortName>
    </alternativeName>
    <alternativeName>
        <fullName evidence="10">Isopropylmalate isomerase</fullName>
    </alternativeName>
</protein>
<gene>
    <name evidence="10 12" type="primary">leuD</name>
    <name evidence="12" type="ORF">OMP44_02555</name>
</gene>
<evidence type="ECO:0000256" key="6">
    <source>
        <dbReference type="ARBA" id="ARBA00022430"/>
    </source>
</evidence>
<comment type="subunit">
    <text evidence="5 10">Heterodimer of LeuC and LeuD.</text>
</comment>
<keyword evidence="9 10" id="KW-0100">Branched-chain amino acid biosynthesis</keyword>
<dbReference type="InterPro" id="IPR033940">
    <property type="entry name" value="IPMI_Swivel"/>
</dbReference>
<keyword evidence="8 10" id="KW-0456">Lyase</keyword>
<dbReference type="Gene3D" id="3.20.19.10">
    <property type="entry name" value="Aconitase, domain 4"/>
    <property type="match status" value="1"/>
</dbReference>
<dbReference type="Proteomes" id="UP001157461">
    <property type="component" value="Unassembled WGS sequence"/>
</dbReference>
<evidence type="ECO:0000313" key="12">
    <source>
        <dbReference type="EMBL" id="MDH4761788.1"/>
    </source>
</evidence>
<evidence type="ECO:0000256" key="8">
    <source>
        <dbReference type="ARBA" id="ARBA00023239"/>
    </source>
</evidence>